<sequence length="313" mass="34711">MLSTIQAASIRSGLSPHVIRIWERRYEALTPTRTGTNRRMYSPDEIERLTLLRELTENGHRIGNIAKLEKSELENLLKQTLERPTSATASFTVDATSPLETEADFVKLCLEAAKGYDADRLRRLLQRARILFGQRCTVHRVICPLIQKVGESWQAGDIRPSHEHICTSVVREVLMTPVPGSQVAASAPEVVISTPVGEVHELGALLVASSARDLGWRVTYLGPNLPTEEIVACARARKARAVALSVVYPDQCPVIQEKLRKIRNLLPESMALIIGGRAARGYSEQLTDLNIHWAMDLTELDQLLVKLSLSQGA</sequence>
<evidence type="ECO:0000259" key="2">
    <source>
        <dbReference type="PROSITE" id="PS51332"/>
    </source>
</evidence>
<keyword evidence="4" id="KW-1185">Reference proteome</keyword>
<dbReference type="RefSeq" id="WP_184208773.1">
    <property type="nucleotide sequence ID" value="NZ_JACHIF010000004.1"/>
</dbReference>
<dbReference type="PROSITE" id="PS50937">
    <property type="entry name" value="HTH_MERR_2"/>
    <property type="match status" value="1"/>
</dbReference>
<dbReference type="Proteomes" id="UP000534294">
    <property type="component" value="Unassembled WGS sequence"/>
</dbReference>
<dbReference type="SUPFAM" id="SSF52242">
    <property type="entry name" value="Cobalamin (vitamin B12)-binding domain"/>
    <property type="match status" value="1"/>
</dbReference>
<keyword evidence="3" id="KW-0238">DNA-binding</keyword>
<dbReference type="EMBL" id="JACHIF010000004">
    <property type="protein sequence ID" value="MBB5038195.1"/>
    <property type="molecule type" value="Genomic_DNA"/>
</dbReference>
<comment type="caution">
    <text evidence="3">The sequence shown here is derived from an EMBL/GenBank/DDBJ whole genome shotgun (WGS) entry which is preliminary data.</text>
</comment>
<evidence type="ECO:0000259" key="1">
    <source>
        <dbReference type="PROSITE" id="PS50937"/>
    </source>
</evidence>
<dbReference type="GO" id="GO:0031419">
    <property type="term" value="F:cobalamin binding"/>
    <property type="evidence" value="ECO:0007669"/>
    <property type="project" value="InterPro"/>
</dbReference>
<accession>A0A7W8DQH1</accession>
<dbReference type="GO" id="GO:0046872">
    <property type="term" value="F:metal ion binding"/>
    <property type="evidence" value="ECO:0007669"/>
    <property type="project" value="InterPro"/>
</dbReference>
<feature type="domain" description="B12-binding" evidence="2">
    <location>
        <begin position="187"/>
        <end position="313"/>
    </location>
</feature>
<dbReference type="PROSITE" id="PS51332">
    <property type="entry name" value="B12_BINDING"/>
    <property type="match status" value="1"/>
</dbReference>
<dbReference type="InterPro" id="IPR036724">
    <property type="entry name" value="Cobalamin-bd_sf"/>
</dbReference>
<dbReference type="CDD" id="cd01104">
    <property type="entry name" value="HTH_MlrA-CarA"/>
    <property type="match status" value="1"/>
</dbReference>
<dbReference type="Pfam" id="PF02607">
    <property type="entry name" value="B12-binding_2"/>
    <property type="match status" value="1"/>
</dbReference>
<dbReference type="SMART" id="SM00422">
    <property type="entry name" value="HTH_MERR"/>
    <property type="match status" value="1"/>
</dbReference>
<dbReference type="GO" id="GO:0006355">
    <property type="term" value="P:regulation of DNA-templated transcription"/>
    <property type="evidence" value="ECO:0007669"/>
    <property type="project" value="InterPro"/>
</dbReference>
<reference evidence="3 4" key="1">
    <citation type="submission" date="2020-08" db="EMBL/GenBank/DDBJ databases">
        <title>Genomic Encyclopedia of Type Strains, Phase IV (KMG-IV): sequencing the most valuable type-strain genomes for metagenomic binning, comparative biology and taxonomic classification.</title>
        <authorList>
            <person name="Goeker M."/>
        </authorList>
    </citation>
    <scope>NUCLEOTIDE SEQUENCE [LARGE SCALE GENOMIC DNA]</scope>
    <source>
        <strain evidence="3 4">DSM 12251</strain>
    </source>
</reference>
<proteinExistence type="predicted"/>
<protein>
    <submittedName>
        <fullName evidence="3">DNA-binding transcriptional MerR regulator/methylmalonyl-CoA mutase cobalamin-binding subunit</fullName>
    </submittedName>
</protein>
<dbReference type="Gene3D" id="3.40.50.280">
    <property type="entry name" value="Cobalamin-binding domain"/>
    <property type="match status" value="1"/>
</dbReference>
<dbReference type="SUPFAM" id="SSF46955">
    <property type="entry name" value="Putative DNA-binding domain"/>
    <property type="match status" value="1"/>
</dbReference>
<dbReference type="InterPro" id="IPR006158">
    <property type="entry name" value="Cobalamin-bd"/>
</dbReference>
<evidence type="ECO:0000313" key="3">
    <source>
        <dbReference type="EMBL" id="MBB5038195.1"/>
    </source>
</evidence>
<organism evidence="3 4">
    <name type="scientific">Prosthecobacter dejongeii</name>
    <dbReference type="NCBI Taxonomy" id="48465"/>
    <lineage>
        <taxon>Bacteria</taxon>
        <taxon>Pseudomonadati</taxon>
        <taxon>Verrucomicrobiota</taxon>
        <taxon>Verrucomicrobiia</taxon>
        <taxon>Verrucomicrobiales</taxon>
        <taxon>Verrucomicrobiaceae</taxon>
        <taxon>Prosthecobacter</taxon>
    </lineage>
</organism>
<feature type="domain" description="HTH merR-type" evidence="1">
    <location>
        <begin position="1"/>
        <end position="71"/>
    </location>
</feature>
<dbReference type="InterPro" id="IPR000551">
    <property type="entry name" value="MerR-type_HTH_dom"/>
</dbReference>
<dbReference type="InterPro" id="IPR036594">
    <property type="entry name" value="Meth_synthase_dom"/>
</dbReference>
<dbReference type="Gene3D" id="1.10.1660.10">
    <property type="match status" value="1"/>
</dbReference>
<dbReference type="Pfam" id="PF02310">
    <property type="entry name" value="B12-binding"/>
    <property type="match status" value="1"/>
</dbReference>
<dbReference type="Gene3D" id="1.10.1240.10">
    <property type="entry name" value="Methionine synthase domain"/>
    <property type="match status" value="1"/>
</dbReference>
<evidence type="ECO:0000313" key="4">
    <source>
        <dbReference type="Proteomes" id="UP000534294"/>
    </source>
</evidence>
<name>A0A7W8DQH1_9BACT</name>
<dbReference type="Pfam" id="PF13411">
    <property type="entry name" value="MerR_1"/>
    <property type="match status" value="1"/>
</dbReference>
<dbReference type="CDD" id="cd02065">
    <property type="entry name" value="B12-binding_like"/>
    <property type="match status" value="1"/>
</dbReference>
<gene>
    <name evidence="3" type="ORF">HNQ64_002453</name>
</gene>
<dbReference type="InterPro" id="IPR009061">
    <property type="entry name" value="DNA-bd_dom_put_sf"/>
</dbReference>
<dbReference type="AlphaFoldDB" id="A0A7W8DQH1"/>
<dbReference type="InterPro" id="IPR003759">
    <property type="entry name" value="Cbl-bd_cap"/>
</dbReference>
<dbReference type="GO" id="GO:0003677">
    <property type="term" value="F:DNA binding"/>
    <property type="evidence" value="ECO:0007669"/>
    <property type="project" value="UniProtKB-KW"/>
</dbReference>